<feature type="domain" description="Quinolinate phosphoribosyl transferase C-terminal" evidence="3">
    <location>
        <begin position="113"/>
        <end position="261"/>
    </location>
</feature>
<gene>
    <name evidence="4" type="primary">nadC_2</name>
    <name evidence="4" type="ORF">LAUMK13_05639</name>
</gene>
<evidence type="ECO:0000313" key="5">
    <source>
        <dbReference type="Proteomes" id="UP000267289"/>
    </source>
</evidence>
<name>A0A498QLJ9_9MYCO</name>
<dbReference type="GO" id="GO:0005737">
    <property type="term" value="C:cytoplasm"/>
    <property type="evidence" value="ECO:0007669"/>
    <property type="project" value="TreeGrafter"/>
</dbReference>
<dbReference type="GO" id="GO:0034213">
    <property type="term" value="P:quinolinate catabolic process"/>
    <property type="evidence" value="ECO:0007669"/>
    <property type="project" value="TreeGrafter"/>
</dbReference>
<dbReference type="SUPFAM" id="SSF54675">
    <property type="entry name" value="Nicotinate/Quinolinate PRTase N-terminal domain-like"/>
    <property type="match status" value="1"/>
</dbReference>
<dbReference type="InterPro" id="IPR013785">
    <property type="entry name" value="Aldolase_TIM"/>
</dbReference>
<keyword evidence="2 4" id="KW-0328">Glycosyltransferase</keyword>
<protein>
    <submittedName>
        <fullName evidence="4">Nicotinate-nucleotide pyrophosphorylase [carboxylating]</fullName>
        <ecNumber evidence="4">2.4.2.19</ecNumber>
    </submittedName>
</protein>
<dbReference type="AlphaFoldDB" id="A0A498QLJ9"/>
<dbReference type="GO" id="GO:0009435">
    <property type="term" value="P:NAD+ biosynthetic process"/>
    <property type="evidence" value="ECO:0007669"/>
    <property type="project" value="InterPro"/>
</dbReference>
<evidence type="ECO:0000256" key="1">
    <source>
        <dbReference type="ARBA" id="ARBA00009400"/>
    </source>
</evidence>
<dbReference type="Gene3D" id="3.20.20.70">
    <property type="entry name" value="Aldolase class I"/>
    <property type="match status" value="1"/>
</dbReference>
<organism evidence="4 5">
    <name type="scientific">Mycobacterium innocens</name>
    <dbReference type="NCBI Taxonomy" id="2341083"/>
    <lineage>
        <taxon>Bacteria</taxon>
        <taxon>Bacillati</taxon>
        <taxon>Actinomycetota</taxon>
        <taxon>Actinomycetes</taxon>
        <taxon>Mycobacteriales</taxon>
        <taxon>Mycobacteriaceae</taxon>
        <taxon>Mycobacterium</taxon>
    </lineage>
</organism>
<sequence length="264" mass="27173">MSLLSARPRRITAELVAGLTGHYSAVVSPTEPGLVAGTALVRPPLSDPAGRWDVVAVEGKRAGAGEPLICIEGSAWEISVAEDHVLGVLGFAGGIARRGVEVKAAAPAGLRVVCGGWKKLPASLKPVLRAGLDVAGLSHRLLDEDFVYVGKNQVAMLGGVVAAVTAARKLHHGPVSVQVSDVAEALEAVDAGAGVVMVDTGRLADLEAVGSALRARDQDVLVAYAGGVTKPQLRRIADLGADIVDIGRAVLDAPLWDLHLEVVK</sequence>
<dbReference type="InterPro" id="IPR036068">
    <property type="entry name" value="Nicotinate_pribotase-like_C"/>
</dbReference>
<evidence type="ECO:0000259" key="3">
    <source>
        <dbReference type="Pfam" id="PF01729"/>
    </source>
</evidence>
<dbReference type="EC" id="2.4.2.19" evidence="4"/>
<dbReference type="GO" id="GO:0004514">
    <property type="term" value="F:nicotinate-nucleotide diphosphorylase (carboxylating) activity"/>
    <property type="evidence" value="ECO:0007669"/>
    <property type="project" value="UniProtKB-EC"/>
</dbReference>
<dbReference type="InterPro" id="IPR027277">
    <property type="entry name" value="NadC/ModD"/>
</dbReference>
<comment type="similarity">
    <text evidence="1">Belongs to the NadC/ModD family.</text>
</comment>
<dbReference type="EMBL" id="UPHQ01000313">
    <property type="protein sequence ID" value="VBA46281.1"/>
    <property type="molecule type" value="Genomic_DNA"/>
</dbReference>
<keyword evidence="5" id="KW-1185">Reference proteome</keyword>
<dbReference type="InterPro" id="IPR002638">
    <property type="entry name" value="Quinolinate_PRibosylTrfase_C"/>
</dbReference>
<dbReference type="Proteomes" id="UP000267289">
    <property type="component" value="Unassembled WGS sequence"/>
</dbReference>
<dbReference type="Gene3D" id="3.90.1170.20">
    <property type="entry name" value="Quinolinate phosphoribosyl transferase, N-terminal domain"/>
    <property type="match status" value="1"/>
</dbReference>
<dbReference type="Pfam" id="PF01729">
    <property type="entry name" value="QRPTase_C"/>
    <property type="match status" value="1"/>
</dbReference>
<dbReference type="PANTHER" id="PTHR32179:SF3">
    <property type="entry name" value="NICOTINATE-NUCLEOTIDE PYROPHOSPHORYLASE [CARBOXYLATING]"/>
    <property type="match status" value="1"/>
</dbReference>
<evidence type="ECO:0000313" key="4">
    <source>
        <dbReference type="EMBL" id="VBA46281.1"/>
    </source>
</evidence>
<dbReference type="SUPFAM" id="SSF51690">
    <property type="entry name" value="Nicotinate/Quinolinate PRTase C-terminal domain-like"/>
    <property type="match status" value="1"/>
</dbReference>
<proteinExistence type="inferred from homology"/>
<keyword evidence="4" id="KW-0808">Transferase</keyword>
<accession>A0A498QLJ9</accession>
<evidence type="ECO:0000256" key="2">
    <source>
        <dbReference type="ARBA" id="ARBA00022676"/>
    </source>
</evidence>
<dbReference type="PANTHER" id="PTHR32179">
    <property type="entry name" value="NICOTINATE-NUCLEOTIDE PYROPHOSPHORYLASE [CARBOXYLATING]"/>
    <property type="match status" value="1"/>
</dbReference>
<reference evidence="4 5" key="1">
    <citation type="submission" date="2018-09" db="EMBL/GenBank/DDBJ databases">
        <authorList>
            <person name="Tagini F."/>
        </authorList>
    </citation>
    <scope>NUCLEOTIDE SEQUENCE [LARGE SCALE GENOMIC DNA]</scope>
    <source>
        <strain evidence="4 5">MK13</strain>
    </source>
</reference>
<dbReference type="InterPro" id="IPR037128">
    <property type="entry name" value="Quinolinate_PRibosylTase_N_sf"/>
</dbReference>